<dbReference type="InterPro" id="IPR051531">
    <property type="entry name" value="N-acetyltransferase"/>
</dbReference>
<evidence type="ECO:0000313" key="5">
    <source>
        <dbReference type="EMBL" id="GAA3118748.1"/>
    </source>
</evidence>
<dbReference type="PANTHER" id="PTHR43792:SF8">
    <property type="entry name" value="[RIBOSOMAL PROTEIN US5]-ALANINE N-ACETYLTRANSFERASE"/>
    <property type="match status" value="1"/>
</dbReference>
<accession>A0ABP6MLQ4</accession>
<dbReference type="Gene3D" id="3.40.630.30">
    <property type="match status" value="1"/>
</dbReference>
<evidence type="ECO:0000256" key="2">
    <source>
        <dbReference type="ARBA" id="ARBA00023315"/>
    </source>
</evidence>
<dbReference type="EMBL" id="BAAAVM010000001">
    <property type="protein sequence ID" value="GAA3118748.1"/>
    <property type="molecule type" value="Genomic_DNA"/>
</dbReference>
<evidence type="ECO:0000256" key="1">
    <source>
        <dbReference type="ARBA" id="ARBA00022679"/>
    </source>
</evidence>
<keyword evidence="1" id="KW-0808">Transferase</keyword>
<dbReference type="CDD" id="cd04301">
    <property type="entry name" value="NAT_SF"/>
    <property type="match status" value="1"/>
</dbReference>
<evidence type="ECO:0000313" key="6">
    <source>
        <dbReference type="Proteomes" id="UP001500893"/>
    </source>
</evidence>
<name>A0ABP6MLQ4_9ACTN</name>
<dbReference type="InterPro" id="IPR000182">
    <property type="entry name" value="GNAT_dom"/>
</dbReference>
<protein>
    <recommendedName>
        <fullName evidence="4">N-acetyltransferase domain-containing protein</fullName>
    </recommendedName>
</protein>
<dbReference type="SUPFAM" id="SSF55729">
    <property type="entry name" value="Acyl-CoA N-acyltransferases (Nat)"/>
    <property type="match status" value="1"/>
</dbReference>
<dbReference type="InterPro" id="IPR016181">
    <property type="entry name" value="Acyl_CoA_acyltransferase"/>
</dbReference>
<dbReference type="RefSeq" id="WP_345046552.1">
    <property type="nucleotide sequence ID" value="NZ_BAAAVM010000001.1"/>
</dbReference>
<dbReference type="PROSITE" id="PS51186">
    <property type="entry name" value="GNAT"/>
    <property type="match status" value="1"/>
</dbReference>
<dbReference type="Pfam" id="PF13302">
    <property type="entry name" value="Acetyltransf_3"/>
    <property type="match status" value="1"/>
</dbReference>
<comment type="similarity">
    <text evidence="3">Belongs to the acetyltransferase family. RimJ subfamily.</text>
</comment>
<keyword evidence="6" id="KW-1185">Reference proteome</keyword>
<dbReference type="Proteomes" id="UP001500893">
    <property type="component" value="Unassembled WGS sequence"/>
</dbReference>
<reference evidence="6" key="1">
    <citation type="journal article" date="2019" name="Int. J. Syst. Evol. Microbiol.">
        <title>The Global Catalogue of Microorganisms (GCM) 10K type strain sequencing project: providing services to taxonomists for standard genome sequencing and annotation.</title>
        <authorList>
            <consortium name="The Broad Institute Genomics Platform"/>
            <consortium name="The Broad Institute Genome Sequencing Center for Infectious Disease"/>
            <person name="Wu L."/>
            <person name="Ma J."/>
        </authorList>
    </citation>
    <scope>NUCLEOTIDE SEQUENCE [LARGE SCALE GENOMIC DNA]</scope>
    <source>
        <strain evidence="6">JCM 11574</strain>
    </source>
</reference>
<evidence type="ECO:0000256" key="3">
    <source>
        <dbReference type="ARBA" id="ARBA00038502"/>
    </source>
</evidence>
<sequence>MTSLRLTQWSGQGFDLLRRQNSPELTEHLGGPETAEQLRRRHERYLKLTDGQMFLVVLDDQVVGSVGYWTREWGGEPVHETGYGILPEYQGRGFAVEAVRLCADRAARDGSHPWLHAFPSVHHAASNAVCRKAGFELLGVCEFEYPPGNPIQSNDWRLALSRPSGG</sequence>
<proteinExistence type="inferred from homology"/>
<keyword evidence="2" id="KW-0012">Acyltransferase</keyword>
<dbReference type="PANTHER" id="PTHR43792">
    <property type="entry name" value="GNAT FAMILY, PUTATIVE (AFU_ORTHOLOGUE AFUA_3G00765)-RELATED-RELATED"/>
    <property type="match status" value="1"/>
</dbReference>
<comment type="caution">
    <text evidence="5">The sequence shown here is derived from an EMBL/GenBank/DDBJ whole genome shotgun (WGS) entry which is preliminary data.</text>
</comment>
<gene>
    <name evidence="5" type="ORF">GCM10010521_02920</name>
</gene>
<feature type="domain" description="N-acetyltransferase" evidence="4">
    <location>
        <begin position="4"/>
        <end position="163"/>
    </location>
</feature>
<organism evidence="5 6">
    <name type="scientific">Streptomyces rameus</name>
    <dbReference type="NCBI Taxonomy" id="68261"/>
    <lineage>
        <taxon>Bacteria</taxon>
        <taxon>Bacillati</taxon>
        <taxon>Actinomycetota</taxon>
        <taxon>Actinomycetes</taxon>
        <taxon>Kitasatosporales</taxon>
        <taxon>Streptomycetaceae</taxon>
        <taxon>Streptomyces</taxon>
    </lineage>
</organism>
<evidence type="ECO:0000259" key="4">
    <source>
        <dbReference type="PROSITE" id="PS51186"/>
    </source>
</evidence>